<dbReference type="GO" id="GO:0004497">
    <property type="term" value="F:monooxygenase activity"/>
    <property type="evidence" value="ECO:0007669"/>
    <property type="project" value="UniProtKB-KW"/>
</dbReference>
<proteinExistence type="inferred from homology"/>
<evidence type="ECO:0000313" key="9">
    <source>
        <dbReference type="EMBL" id="RNF81338.1"/>
    </source>
</evidence>
<reference evidence="9 10" key="1">
    <citation type="submission" date="2018-11" db="EMBL/GenBank/DDBJ databases">
        <title>The Potential of Streptomyces as Biocontrol Agents against the Tomato grey mould, Botrytis cinerea (Gray mold) Frontiers in Microbiology.</title>
        <authorList>
            <person name="Li D."/>
        </authorList>
    </citation>
    <scope>NUCLEOTIDE SEQUENCE [LARGE SCALE GENOMIC DNA]</scope>
    <source>
        <strain evidence="9 10">NEAU-LD23</strain>
    </source>
</reference>
<dbReference type="GO" id="GO:0005506">
    <property type="term" value="F:iron ion binding"/>
    <property type="evidence" value="ECO:0007669"/>
    <property type="project" value="InterPro"/>
</dbReference>
<protein>
    <submittedName>
        <fullName evidence="9">Cytochrome P450</fullName>
    </submittedName>
</protein>
<keyword evidence="10" id="KW-1185">Reference proteome</keyword>
<sequence>MSAPSSAPHQAHQAHQAPPYPRQRANYVDPAPALITGPAISPLRFVGGSTGWLVTGYHEAREVLRDPRFSAERWRGDDTVRPVSQNVRENRGNGPGSFLSMDAPEHGHYRGLLTRYFTVRRMRALEPRIDGIVTDCLDALQAAGKPADLVEHFALPVPSLVICEMLGVPYAERETFQRASAQVLVQDQSGGQFDQGMRTITDFIGELTAAKRRAPQDDLISYLTSVGELSDVEINNMAALLLIAGHETTTNMLSLGTFVLLQNPEQMRRLREDDALVPGAVEELLRYLSIVNAFPVRIALEDVEIGGVTVTAGQSVAVSVPAVNRDPALVDEPHTLDVGRPRSSHLAFGYGIHQCLGANLARIELAAGYRGLLGRFPDLALAVAPEEVRMRSDMVIYGAHELPVTW</sequence>
<evidence type="ECO:0000256" key="1">
    <source>
        <dbReference type="ARBA" id="ARBA00010617"/>
    </source>
</evidence>
<dbReference type="FunFam" id="1.10.630.10:FF:000018">
    <property type="entry name" value="Cytochrome P450 monooxygenase"/>
    <property type="match status" value="1"/>
</dbReference>
<dbReference type="Gene3D" id="1.10.630.10">
    <property type="entry name" value="Cytochrome P450"/>
    <property type="match status" value="1"/>
</dbReference>
<evidence type="ECO:0000256" key="3">
    <source>
        <dbReference type="ARBA" id="ARBA00022723"/>
    </source>
</evidence>
<dbReference type="PRINTS" id="PR00359">
    <property type="entry name" value="BP450"/>
</dbReference>
<comment type="similarity">
    <text evidence="1 7">Belongs to the cytochrome P450 family.</text>
</comment>
<dbReference type="PANTHER" id="PTHR46696">
    <property type="entry name" value="P450, PUTATIVE (EUROFUNG)-RELATED"/>
    <property type="match status" value="1"/>
</dbReference>
<feature type="region of interest" description="Disordered" evidence="8">
    <location>
        <begin position="1"/>
        <end position="26"/>
    </location>
</feature>
<dbReference type="GO" id="GO:0016705">
    <property type="term" value="F:oxidoreductase activity, acting on paired donors, with incorporation or reduction of molecular oxygen"/>
    <property type="evidence" value="ECO:0007669"/>
    <property type="project" value="InterPro"/>
</dbReference>
<keyword evidence="5 7" id="KW-0408">Iron</keyword>
<evidence type="ECO:0000256" key="6">
    <source>
        <dbReference type="ARBA" id="ARBA00023033"/>
    </source>
</evidence>
<dbReference type="Proteomes" id="UP000275401">
    <property type="component" value="Unassembled WGS sequence"/>
</dbReference>
<dbReference type="GO" id="GO:0020037">
    <property type="term" value="F:heme binding"/>
    <property type="evidence" value="ECO:0007669"/>
    <property type="project" value="InterPro"/>
</dbReference>
<comment type="caution">
    <text evidence="9">The sequence shown here is derived from an EMBL/GenBank/DDBJ whole genome shotgun (WGS) entry which is preliminary data.</text>
</comment>
<keyword evidence="4 7" id="KW-0560">Oxidoreductase</keyword>
<dbReference type="InterPro" id="IPR017972">
    <property type="entry name" value="Cyt_P450_CS"/>
</dbReference>
<keyword evidence="2 7" id="KW-0349">Heme</keyword>
<dbReference type="AlphaFoldDB" id="A0A3M8SJ13"/>
<dbReference type="InterPro" id="IPR002397">
    <property type="entry name" value="Cyt_P450_B"/>
</dbReference>
<dbReference type="PROSITE" id="PS00086">
    <property type="entry name" value="CYTOCHROME_P450"/>
    <property type="match status" value="1"/>
</dbReference>
<dbReference type="EMBL" id="RIBZ01000866">
    <property type="protein sequence ID" value="RNF81338.1"/>
    <property type="molecule type" value="Genomic_DNA"/>
</dbReference>
<evidence type="ECO:0000256" key="2">
    <source>
        <dbReference type="ARBA" id="ARBA00022617"/>
    </source>
</evidence>
<dbReference type="CDD" id="cd11030">
    <property type="entry name" value="CYP105-like"/>
    <property type="match status" value="1"/>
</dbReference>
<feature type="compositionally biased region" description="Low complexity" evidence="8">
    <location>
        <begin position="1"/>
        <end position="17"/>
    </location>
</feature>
<dbReference type="PRINTS" id="PR00385">
    <property type="entry name" value="P450"/>
</dbReference>
<evidence type="ECO:0000256" key="5">
    <source>
        <dbReference type="ARBA" id="ARBA00023004"/>
    </source>
</evidence>
<evidence type="ECO:0000256" key="7">
    <source>
        <dbReference type="RuleBase" id="RU000461"/>
    </source>
</evidence>
<dbReference type="InterPro" id="IPR001128">
    <property type="entry name" value="Cyt_P450"/>
</dbReference>
<dbReference type="PANTHER" id="PTHR46696:SF1">
    <property type="entry name" value="CYTOCHROME P450 YJIB-RELATED"/>
    <property type="match status" value="1"/>
</dbReference>
<dbReference type="InterPro" id="IPR036396">
    <property type="entry name" value="Cyt_P450_sf"/>
</dbReference>
<evidence type="ECO:0000313" key="10">
    <source>
        <dbReference type="Proteomes" id="UP000275401"/>
    </source>
</evidence>
<evidence type="ECO:0000256" key="4">
    <source>
        <dbReference type="ARBA" id="ARBA00023002"/>
    </source>
</evidence>
<organism evidence="9 10">
    <name type="scientific">Streptomyces botrytidirepellens</name>
    <dbReference type="NCBI Taxonomy" id="2486417"/>
    <lineage>
        <taxon>Bacteria</taxon>
        <taxon>Bacillati</taxon>
        <taxon>Actinomycetota</taxon>
        <taxon>Actinomycetes</taxon>
        <taxon>Kitasatosporales</taxon>
        <taxon>Streptomycetaceae</taxon>
        <taxon>Streptomyces</taxon>
    </lineage>
</organism>
<dbReference type="Pfam" id="PF00067">
    <property type="entry name" value="p450"/>
    <property type="match status" value="1"/>
</dbReference>
<name>A0A3M8SJ13_9ACTN</name>
<gene>
    <name evidence="9" type="ORF">EEJ42_46715</name>
</gene>
<evidence type="ECO:0000256" key="8">
    <source>
        <dbReference type="SAM" id="MobiDB-lite"/>
    </source>
</evidence>
<keyword evidence="3 7" id="KW-0479">Metal-binding</keyword>
<keyword evidence="6 7" id="KW-0503">Monooxygenase</keyword>
<dbReference type="SMR" id="A0A3M8SJ13"/>
<dbReference type="RefSeq" id="WP_123108223.1">
    <property type="nucleotide sequence ID" value="NZ_RIBZ01000866.1"/>
</dbReference>
<dbReference type="SUPFAM" id="SSF48264">
    <property type="entry name" value="Cytochrome P450"/>
    <property type="match status" value="1"/>
</dbReference>
<accession>A0A3M8SJ13</accession>